<accession>A0A8I5XVN6</accession>
<reference evidence="4" key="3">
    <citation type="submission" date="2025-09" db="UniProtKB">
        <authorList>
            <consortium name="Ensembl"/>
        </authorList>
    </citation>
    <scope>IDENTIFICATION</scope>
    <source>
        <strain evidence="4">Brown Norway</strain>
    </source>
</reference>
<feature type="region of interest" description="Disordered" evidence="2">
    <location>
        <begin position="795"/>
        <end position="817"/>
    </location>
</feature>
<dbReference type="Ensembl" id="ENSRNOT00000118867.2">
    <property type="protein sequence ID" value="ENSRNOP00000076996.1"/>
    <property type="gene ID" value="ENSRNOG00000066063.2"/>
</dbReference>
<name>A0A8I5XVN6_RAT</name>
<comment type="similarity">
    <text evidence="1">Belongs to the SPATA31 family.</text>
</comment>
<feature type="region of interest" description="Disordered" evidence="2">
    <location>
        <begin position="323"/>
        <end position="347"/>
    </location>
</feature>
<feature type="compositionally biased region" description="Basic and acidic residues" evidence="2">
    <location>
        <begin position="836"/>
        <end position="845"/>
    </location>
</feature>
<dbReference type="RGD" id="1591101">
    <property type="gene designation" value="LOC689526"/>
</dbReference>
<organism evidence="4 5">
    <name type="scientific">Rattus norvegicus</name>
    <name type="common">Rat</name>
    <dbReference type="NCBI Taxonomy" id="10116"/>
    <lineage>
        <taxon>Eukaryota</taxon>
        <taxon>Metazoa</taxon>
        <taxon>Chordata</taxon>
        <taxon>Craniata</taxon>
        <taxon>Vertebrata</taxon>
        <taxon>Euteleostomi</taxon>
        <taxon>Mammalia</taxon>
        <taxon>Eutheria</taxon>
        <taxon>Euarchontoglires</taxon>
        <taxon>Glires</taxon>
        <taxon>Rodentia</taxon>
        <taxon>Myomorpha</taxon>
        <taxon>Muroidea</taxon>
        <taxon>Muridae</taxon>
        <taxon>Murinae</taxon>
        <taxon>Rattus</taxon>
    </lineage>
</organism>
<evidence type="ECO:0000313" key="6">
    <source>
        <dbReference type="RGD" id="1591101"/>
    </source>
</evidence>
<dbReference type="PANTHER" id="PTHR21859:SF6">
    <property type="entry name" value="GENE MODEL 906, (NCBI)-RELATED"/>
    <property type="match status" value="1"/>
</dbReference>
<feature type="region of interest" description="Disordered" evidence="2">
    <location>
        <begin position="836"/>
        <end position="889"/>
    </location>
</feature>
<protein>
    <recommendedName>
        <fullName evidence="3">SPATA31 domain-containing protein</fullName>
    </recommendedName>
</protein>
<feature type="domain" description="SPATA31" evidence="3">
    <location>
        <begin position="129"/>
        <end position="364"/>
    </location>
</feature>
<reference evidence="4" key="2">
    <citation type="submission" date="2025-08" db="UniProtKB">
        <authorList>
            <consortium name="Ensembl"/>
        </authorList>
    </citation>
    <scope>IDENTIFICATION</scope>
    <source>
        <strain evidence="4">Brown Norway</strain>
    </source>
</reference>
<feature type="region of interest" description="Disordered" evidence="2">
    <location>
        <begin position="911"/>
        <end position="931"/>
    </location>
</feature>
<dbReference type="PANTHER" id="PTHR21859">
    <property type="entry name" value="ACROSOME-SPECIFIC PROTEIN"/>
    <property type="match status" value="1"/>
</dbReference>
<feature type="compositionally biased region" description="Polar residues" evidence="2">
    <location>
        <begin position="647"/>
        <end position="656"/>
    </location>
</feature>
<keyword evidence="5" id="KW-1185">Reference proteome</keyword>
<dbReference type="RefSeq" id="NP_001419254.1">
    <property type="nucleotide sequence ID" value="NM_001432325.1"/>
</dbReference>
<proteinExistence type="inferred from homology"/>
<dbReference type="Proteomes" id="UP000002494">
    <property type="component" value="Chromosome 17"/>
</dbReference>
<evidence type="ECO:0000313" key="4">
    <source>
        <dbReference type="Ensembl" id="ENSRNOP00000076996.1"/>
    </source>
</evidence>
<gene>
    <name evidence="4 6" type="primary">LOC689526</name>
</gene>
<dbReference type="GeneTree" id="ENSGT00950000183043"/>
<reference evidence="4" key="1">
    <citation type="submission" date="2024-01" db="EMBL/GenBank/DDBJ databases">
        <title>GRCr8: a new rat reference genome assembly contstructed from accurate long reads and long range scaffolding.</title>
        <authorList>
            <person name="Doris P.A."/>
            <person name="Kalbfleisch T."/>
            <person name="Li K."/>
            <person name="Howe K."/>
            <person name="Wood J."/>
        </authorList>
    </citation>
    <scope>NUCLEOTIDE SEQUENCE [LARGE SCALE GENOMIC DNA]</scope>
    <source>
        <strain evidence="4">Brown Norway</strain>
    </source>
</reference>
<feature type="compositionally biased region" description="Basic and acidic residues" evidence="2">
    <location>
        <begin position="73"/>
        <end position="92"/>
    </location>
</feature>
<dbReference type="InterPro" id="IPR039509">
    <property type="entry name" value="SPATA31"/>
</dbReference>
<evidence type="ECO:0000256" key="2">
    <source>
        <dbReference type="SAM" id="MobiDB-lite"/>
    </source>
</evidence>
<dbReference type="Pfam" id="PF14650">
    <property type="entry name" value="FAM75"/>
    <property type="match status" value="1"/>
</dbReference>
<dbReference type="GeneID" id="689526"/>
<evidence type="ECO:0000259" key="3">
    <source>
        <dbReference type="Pfam" id="PF14650"/>
    </source>
</evidence>
<feature type="region of interest" description="Disordered" evidence="2">
    <location>
        <begin position="645"/>
        <end position="698"/>
    </location>
</feature>
<feature type="compositionally biased region" description="Polar residues" evidence="2">
    <location>
        <begin position="992"/>
        <end position="1007"/>
    </location>
</feature>
<feature type="region of interest" description="Disordered" evidence="2">
    <location>
        <begin position="56"/>
        <end position="94"/>
    </location>
</feature>
<evidence type="ECO:0000313" key="5">
    <source>
        <dbReference type="Proteomes" id="UP000002494"/>
    </source>
</evidence>
<feature type="region of interest" description="Disordered" evidence="2">
    <location>
        <begin position="765"/>
        <end position="784"/>
    </location>
</feature>
<evidence type="ECO:0000256" key="1">
    <source>
        <dbReference type="ARBA" id="ARBA00035009"/>
    </source>
</evidence>
<feature type="region of interest" description="Disordered" evidence="2">
    <location>
        <begin position="977"/>
        <end position="1007"/>
    </location>
</feature>
<sequence length="1151" mass="128569">MESFLLLMNSAIESWMNTSTMDIATDLSIAILCGVGLFFLLIPFLKDCPLSPASGNKTDIPKDVKRGRSNTRRKTDVEKGCRDGGKTVEETKTPSQPMKILTRQLLQDSTPQIFWNSSQKLDHLLLSQLFSSLTSLEDLILQKFNRRFWGTSSIFSESVVAMAHVLRNPSFPQQKSVRFSDPCVTDQAPSQAQGLRQQHRYHPRLHRQRKTSLVGMTWVPEKKILPISTPKQIHPCLKRRAYGVSCPTTEKGIQTSLPPECLSHKHGLYSKAVKGYVKRNHQKAIGKPPGNWLRDTLKTKAIRPASILSEHLRMFLHHKEPQTKDKATNVEKQQGTCIRSPPSKKLKQFQGRFPPNTDHYCKRRPQLSQPGQPSILNSKSYKLRKIIQSVLAGMTLMKDRADFSMQSQFSQAPQSSVCNAKRYKYSKRMGSVPRRVPLKKDTARYDMGKPIKKCLGAGTKNVPHSACSILGKRLRARNLALKKGQASVMNPTGNYCLHDSKAEMKLASNNTALPVQCRRTPYLQILEALNPIPPGVLASKLPRIVFPSSPICDFKEEYYSKAATVLKNLHHQDPGGTRVKSTSAASLESALSMCSAAKIQKTQRAPPPAASRGLSKAHTDLLKRHLSIQHSALYFEQGRIIQGTGKGSLQQNTNPQKAKHAPLKSFHEGDSRHHSWNGTMVGPGKRVPPAAAKQTKAVEVKKETPYAWSLGSNESHTGKDINISPRVFGSLGAKRSPGHLQTCTPQHSQDSTLRTQGHRNIILCSNKQPQPRPGRHDPECPSTVHPAKVNLSSEHSMSSFQNTCQKPKTAQGSCERADTKENRVLKDKIRINHLKDLCPHKERQGSIRPTAISQGGRLGRSRPCSLSSTQLKDTAKTRTSDKRQATSKSSWKSDIREVLKYGYVGSKDIIGQEDTSKKDQPPAVTERTEEDWTGEKAMCNMIAHLQYLTNFLFEIMEDTEWDPSKLQGCEVESLTFQLGSSSDSSEGDDDINQGTSTSTMSFGQTSPEMHNCSFTKTGIGDKTQSEIKAKTACDQHLNQVNRGMFSDQLPMPKEYDLSCRYRGIQHQQELGLPDQTFYQYKLRMTHCPHGGTKGHNYSFGYRKLGDQQQPDFTHKALDPHQSAKEDMGCVSCLSPKGSRPVKHRRTDCFSP</sequence>
<feature type="compositionally biased region" description="Basic and acidic residues" evidence="2">
    <location>
        <begin position="873"/>
        <end position="884"/>
    </location>
</feature>
<feature type="compositionally biased region" description="Polar residues" evidence="2">
    <location>
        <begin position="795"/>
        <end position="812"/>
    </location>
</feature>
<dbReference type="AGR" id="RGD:1591101"/>
<dbReference type="AlphaFoldDB" id="A0A8I5XVN6"/>